<dbReference type="InterPro" id="IPR001506">
    <property type="entry name" value="Peptidase_M12A"/>
</dbReference>
<dbReference type="Pfam" id="PF01400">
    <property type="entry name" value="Astacin"/>
    <property type="match status" value="1"/>
</dbReference>
<dbReference type="InterPro" id="IPR024079">
    <property type="entry name" value="MetalloPept_cat_dom_sf"/>
</dbReference>
<dbReference type="AlphaFoldDB" id="A0AAU9WUW1"/>
<feature type="domain" description="Peptidase M12A" evidence="8">
    <location>
        <begin position="1"/>
        <end position="64"/>
    </location>
</feature>
<dbReference type="PROSITE" id="PS51864">
    <property type="entry name" value="ASTACIN"/>
    <property type="match status" value="1"/>
</dbReference>
<evidence type="ECO:0000259" key="8">
    <source>
        <dbReference type="PROSITE" id="PS51864"/>
    </source>
</evidence>
<evidence type="ECO:0000256" key="2">
    <source>
        <dbReference type="ARBA" id="ARBA00022723"/>
    </source>
</evidence>
<dbReference type="PANTHER" id="PTHR10127:SF780">
    <property type="entry name" value="METALLOENDOPEPTIDASE"/>
    <property type="match status" value="1"/>
</dbReference>
<evidence type="ECO:0000256" key="6">
    <source>
        <dbReference type="PROSITE-ProRule" id="PRU01211"/>
    </source>
</evidence>
<accession>A0AAU9WUW1</accession>
<keyword evidence="3 7" id="KW-0378">Hydrolase</keyword>
<proteinExistence type="predicted"/>
<dbReference type="Gene3D" id="3.40.390.10">
    <property type="entry name" value="Collagenase (Catalytic Domain)"/>
    <property type="match status" value="1"/>
</dbReference>
<evidence type="ECO:0000256" key="4">
    <source>
        <dbReference type="ARBA" id="ARBA00022833"/>
    </source>
</evidence>
<keyword evidence="4 6" id="KW-0862">Zinc</keyword>
<feature type="non-terminal residue" evidence="9">
    <location>
        <position position="64"/>
    </location>
</feature>
<keyword evidence="10" id="KW-1185">Reference proteome</keyword>
<dbReference type="Proteomes" id="UP001159428">
    <property type="component" value="Unassembled WGS sequence"/>
</dbReference>
<dbReference type="EC" id="3.4.24.-" evidence="7"/>
<dbReference type="PANTHER" id="PTHR10127">
    <property type="entry name" value="DISCOIDIN, CUB, EGF, LAMININ , AND ZINC METALLOPROTEASE DOMAIN CONTAINING"/>
    <property type="match status" value="1"/>
</dbReference>
<feature type="binding site" evidence="6">
    <location>
        <position position="7"/>
    </location>
    <ligand>
        <name>Zn(2+)</name>
        <dbReference type="ChEBI" id="CHEBI:29105"/>
        <note>catalytic</note>
    </ligand>
</feature>
<gene>
    <name evidence="9" type="ORF">PMEA_00011939</name>
</gene>
<dbReference type="GO" id="GO:0006508">
    <property type="term" value="P:proteolysis"/>
    <property type="evidence" value="ECO:0007669"/>
    <property type="project" value="UniProtKB-KW"/>
</dbReference>
<evidence type="ECO:0000256" key="7">
    <source>
        <dbReference type="RuleBase" id="RU361183"/>
    </source>
</evidence>
<dbReference type="GO" id="GO:0008270">
    <property type="term" value="F:zinc ion binding"/>
    <property type="evidence" value="ECO:0007669"/>
    <property type="project" value="UniProtKB-UniRule"/>
</dbReference>
<dbReference type="SUPFAM" id="SSF55486">
    <property type="entry name" value="Metalloproteases ('zincins'), catalytic domain"/>
    <property type="match status" value="1"/>
</dbReference>
<comment type="caution">
    <text evidence="6">Lacks conserved residue(s) required for the propagation of feature annotation.</text>
</comment>
<dbReference type="GO" id="GO:0004222">
    <property type="term" value="F:metalloendopeptidase activity"/>
    <property type="evidence" value="ECO:0007669"/>
    <property type="project" value="UniProtKB-UniRule"/>
</dbReference>
<comment type="cofactor">
    <cofactor evidence="6 7">
        <name>Zn(2+)</name>
        <dbReference type="ChEBI" id="CHEBI:29105"/>
    </cofactor>
    <text evidence="6 7">Binds 1 zinc ion per subunit.</text>
</comment>
<evidence type="ECO:0000256" key="5">
    <source>
        <dbReference type="ARBA" id="ARBA00023049"/>
    </source>
</evidence>
<reference evidence="9 10" key="1">
    <citation type="submission" date="2022-05" db="EMBL/GenBank/DDBJ databases">
        <authorList>
            <consortium name="Genoscope - CEA"/>
            <person name="William W."/>
        </authorList>
    </citation>
    <scope>NUCLEOTIDE SEQUENCE [LARGE SCALE GENOMIC DNA]</scope>
</reference>
<keyword evidence="2 6" id="KW-0479">Metal-binding</keyword>
<protein>
    <recommendedName>
        <fullName evidence="7">Metalloendopeptidase</fullName>
        <ecNumber evidence="7">3.4.24.-</ecNumber>
    </recommendedName>
</protein>
<dbReference type="PRINTS" id="PR00480">
    <property type="entry name" value="ASTACIN"/>
</dbReference>
<sequence>HALGFYHEQSRPDKDDFVKILWGNIIDKKKFNFKKYPRKTIDSLGTKHGFKSIMHYGSKVFSKN</sequence>
<comment type="caution">
    <text evidence="9">The sequence shown here is derived from an EMBL/GenBank/DDBJ whole genome shotgun (WGS) entry which is preliminary data.</text>
</comment>
<evidence type="ECO:0000313" key="10">
    <source>
        <dbReference type="Proteomes" id="UP001159428"/>
    </source>
</evidence>
<organism evidence="9 10">
    <name type="scientific">Pocillopora meandrina</name>
    <dbReference type="NCBI Taxonomy" id="46732"/>
    <lineage>
        <taxon>Eukaryota</taxon>
        <taxon>Metazoa</taxon>
        <taxon>Cnidaria</taxon>
        <taxon>Anthozoa</taxon>
        <taxon>Hexacorallia</taxon>
        <taxon>Scleractinia</taxon>
        <taxon>Astrocoeniina</taxon>
        <taxon>Pocilloporidae</taxon>
        <taxon>Pocillopora</taxon>
    </lineage>
</organism>
<evidence type="ECO:0000313" key="9">
    <source>
        <dbReference type="EMBL" id="CAH3126115.1"/>
    </source>
</evidence>
<evidence type="ECO:0000256" key="3">
    <source>
        <dbReference type="ARBA" id="ARBA00022801"/>
    </source>
</evidence>
<evidence type="ECO:0000256" key="1">
    <source>
        <dbReference type="ARBA" id="ARBA00022670"/>
    </source>
</evidence>
<dbReference type="EMBL" id="CALNXJ010000021">
    <property type="protein sequence ID" value="CAH3126115.1"/>
    <property type="molecule type" value="Genomic_DNA"/>
</dbReference>
<keyword evidence="1 7" id="KW-0645">Protease</keyword>
<feature type="non-terminal residue" evidence="9">
    <location>
        <position position="1"/>
    </location>
</feature>
<name>A0AAU9WUW1_9CNID</name>
<feature type="binding site" evidence="6">
    <location>
        <position position="1"/>
    </location>
    <ligand>
        <name>Zn(2+)</name>
        <dbReference type="ChEBI" id="CHEBI:29105"/>
        <note>catalytic</note>
    </ligand>
</feature>
<keyword evidence="5 7" id="KW-0482">Metalloprotease</keyword>